<evidence type="ECO:0008006" key="5">
    <source>
        <dbReference type="Google" id="ProtNLM"/>
    </source>
</evidence>
<dbReference type="Pfam" id="PF06985">
    <property type="entry name" value="HET"/>
    <property type="match status" value="1"/>
</dbReference>
<dbReference type="PANTHER" id="PTHR10622:SF10">
    <property type="entry name" value="HET DOMAIN-CONTAINING PROTEIN"/>
    <property type="match status" value="1"/>
</dbReference>
<dbReference type="InterPro" id="IPR058525">
    <property type="entry name" value="DUF8212"/>
</dbReference>
<feature type="domain" description="DUF8212" evidence="2">
    <location>
        <begin position="391"/>
        <end position="418"/>
    </location>
</feature>
<dbReference type="Pfam" id="PF26640">
    <property type="entry name" value="DUF8212"/>
    <property type="match status" value="1"/>
</dbReference>
<reference evidence="3" key="1">
    <citation type="submission" date="2019-10" db="EMBL/GenBank/DDBJ databases">
        <authorList>
            <consortium name="DOE Joint Genome Institute"/>
            <person name="Kuo A."/>
            <person name="Miyauchi S."/>
            <person name="Kiss E."/>
            <person name="Drula E."/>
            <person name="Kohler A."/>
            <person name="Sanchez-Garcia M."/>
            <person name="Andreopoulos B."/>
            <person name="Barry K.W."/>
            <person name="Bonito G."/>
            <person name="Buee M."/>
            <person name="Carver A."/>
            <person name="Chen C."/>
            <person name="Cichocki N."/>
            <person name="Clum A."/>
            <person name="Culley D."/>
            <person name="Crous P.W."/>
            <person name="Fauchery L."/>
            <person name="Girlanda M."/>
            <person name="Hayes R."/>
            <person name="Keri Z."/>
            <person name="LaButti K."/>
            <person name="Lipzen A."/>
            <person name="Lombard V."/>
            <person name="Magnuson J."/>
            <person name="Maillard F."/>
            <person name="Morin E."/>
            <person name="Murat C."/>
            <person name="Nolan M."/>
            <person name="Ohm R."/>
            <person name="Pangilinan J."/>
            <person name="Pereira M."/>
            <person name="Perotto S."/>
            <person name="Peter M."/>
            <person name="Riley R."/>
            <person name="Sitrit Y."/>
            <person name="Stielow B."/>
            <person name="Szollosi G."/>
            <person name="Zifcakova L."/>
            <person name="Stursova M."/>
            <person name="Spatafora J.W."/>
            <person name="Tedersoo L."/>
            <person name="Vaario L.-M."/>
            <person name="Yamada A."/>
            <person name="Yan M."/>
            <person name="Wang P."/>
            <person name="Xu J."/>
            <person name="Bruns T."/>
            <person name="Baldrian P."/>
            <person name="Vilgalys R."/>
            <person name="Henrissat B."/>
            <person name="Grigoriev I.V."/>
            <person name="Hibbett D."/>
            <person name="Nagy L.G."/>
            <person name="Martin F.M."/>
        </authorList>
    </citation>
    <scope>NUCLEOTIDE SEQUENCE</scope>
    <source>
        <strain evidence="3">BED1</strain>
    </source>
</reference>
<dbReference type="Proteomes" id="UP001194468">
    <property type="component" value="Unassembled WGS sequence"/>
</dbReference>
<evidence type="ECO:0000259" key="1">
    <source>
        <dbReference type="Pfam" id="PF06985"/>
    </source>
</evidence>
<evidence type="ECO:0000313" key="4">
    <source>
        <dbReference type="Proteomes" id="UP001194468"/>
    </source>
</evidence>
<name>A0AAD4BL23_BOLED</name>
<dbReference type="EMBL" id="WHUW01000035">
    <property type="protein sequence ID" value="KAF8433200.1"/>
    <property type="molecule type" value="Genomic_DNA"/>
</dbReference>
<feature type="domain" description="Heterokaryon incompatibility" evidence="1">
    <location>
        <begin position="69"/>
        <end position="175"/>
    </location>
</feature>
<gene>
    <name evidence="3" type="ORF">L210DRAFT_2733568</name>
</gene>
<dbReference type="PANTHER" id="PTHR10622">
    <property type="entry name" value="HET DOMAIN-CONTAINING PROTEIN"/>
    <property type="match status" value="1"/>
</dbReference>
<evidence type="ECO:0000259" key="2">
    <source>
        <dbReference type="Pfam" id="PF26640"/>
    </source>
</evidence>
<comment type="caution">
    <text evidence="3">The sequence shown here is derived from an EMBL/GenBank/DDBJ whole genome shotgun (WGS) entry which is preliminary data.</text>
</comment>
<keyword evidence="4" id="KW-1185">Reference proteome</keyword>
<organism evidence="3 4">
    <name type="scientific">Boletus edulis BED1</name>
    <dbReference type="NCBI Taxonomy" id="1328754"/>
    <lineage>
        <taxon>Eukaryota</taxon>
        <taxon>Fungi</taxon>
        <taxon>Dikarya</taxon>
        <taxon>Basidiomycota</taxon>
        <taxon>Agaricomycotina</taxon>
        <taxon>Agaricomycetes</taxon>
        <taxon>Agaricomycetidae</taxon>
        <taxon>Boletales</taxon>
        <taxon>Boletineae</taxon>
        <taxon>Boletaceae</taxon>
        <taxon>Boletoideae</taxon>
        <taxon>Boletus</taxon>
    </lineage>
</organism>
<reference evidence="3" key="2">
    <citation type="journal article" date="2020" name="Nat. Commun.">
        <title>Large-scale genome sequencing of mycorrhizal fungi provides insights into the early evolution of symbiotic traits.</title>
        <authorList>
            <person name="Miyauchi S."/>
            <person name="Kiss E."/>
            <person name="Kuo A."/>
            <person name="Drula E."/>
            <person name="Kohler A."/>
            <person name="Sanchez-Garcia M."/>
            <person name="Morin E."/>
            <person name="Andreopoulos B."/>
            <person name="Barry K.W."/>
            <person name="Bonito G."/>
            <person name="Buee M."/>
            <person name="Carver A."/>
            <person name="Chen C."/>
            <person name="Cichocki N."/>
            <person name="Clum A."/>
            <person name="Culley D."/>
            <person name="Crous P.W."/>
            <person name="Fauchery L."/>
            <person name="Girlanda M."/>
            <person name="Hayes R.D."/>
            <person name="Keri Z."/>
            <person name="LaButti K."/>
            <person name="Lipzen A."/>
            <person name="Lombard V."/>
            <person name="Magnuson J."/>
            <person name="Maillard F."/>
            <person name="Murat C."/>
            <person name="Nolan M."/>
            <person name="Ohm R.A."/>
            <person name="Pangilinan J."/>
            <person name="Pereira M.F."/>
            <person name="Perotto S."/>
            <person name="Peter M."/>
            <person name="Pfister S."/>
            <person name="Riley R."/>
            <person name="Sitrit Y."/>
            <person name="Stielow J.B."/>
            <person name="Szollosi G."/>
            <person name="Zifcakova L."/>
            <person name="Stursova M."/>
            <person name="Spatafora J.W."/>
            <person name="Tedersoo L."/>
            <person name="Vaario L.M."/>
            <person name="Yamada A."/>
            <person name="Yan M."/>
            <person name="Wang P."/>
            <person name="Xu J."/>
            <person name="Bruns T."/>
            <person name="Baldrian P."/>
            <person name="Vilgalys R."/>
            <person name="Dunand C."/>
            <person name="Henrissat B."/>
            <person name="Grigoriev I.V."/>
            <person name="Hibbett D."/>
            <person name="Nagy L.G."/>
            <person name="Martin F.M."/>
        </authorList>
    </citation>
    <scope>NUCLEOTIDE SEQUENCE</scope>
    <source>
        <strain evidence="3">BED1</strain>
    </source>
</reference>
<accession>A0AAD4BL23</accession>
<sequence length="675" mass="78326">MPLRLIDTYTGLILKRSDITSFLKRRQDYRAKLGDAIREPLGPVDPEHPFLQPKRKHLQTFIAEYLAFAMFSHRWGGRELTIDDVRKATNGIYSIVEPPPHFRGKLADDFLEGAKKLQEFCCLAAKCGYRWAWSDTCCIDEQIYGEKSESLNSMYLWYHSSDLTIVYLGDVDDLEQERLSAGGSDCWFDDVEIQEPFTHSYPYPPEASNAVTTLHDCCRQGSPLQLESVRPDTQVEATHLEDHLMLNFPTEPGCVVRGKYRNVPIWVTRGWTLQEMLASKRLRFYSKRWTLLEEAVDRDTDEEEDKISVSSFKYRARIVDHRVSPNWSAALERTTEVPVHDLVKFEAGARDVRTRLRWAARRSTTKVEDMAYCLLGIFDVTLPAMYGEGHRAFFRLQEELMKRTADASLFDWCGRHSPINSFLAYEAECFVEPNLPSLHIADSGEFTFRTILDIFRAIFGTLTSGFLAAIREVNKRILHTIKSTSPGHTIINGELNLPLFEHRVNSCERLESPPGDSYFHYKLEVDGLKHTHVTLRSHMPSLIKDTKQYYLCRVWSRHTRNVFQILIELIEYVLKEKWSKFWDRFGDNTDSESAPPDSWTIIGDQDDKPDESDLKLLEEMQTKRRQVLEFFKHPFPVFLVRVKDGRRVRVTTANRVVSDYVGFDFKMPVVTRFVL</sequence>
<evidence type="ECO:0000313" key="3">
    <source>
        <dbReference type="EMBL" id="KAF8433200.1"/>
    </source>
</evidence>
<protein>
    <recommendedName>
        <fullName evidence="5">Heterokaryon incompatibility domain-containing protein</fullName>
    </recommendedName>
</protein>
<proteinExistence type="predicted"/>
<dbReference type="InterPro" id="IPR010730">
    <property type="entry name" value="HET"/>
</dbReference>
<dbReference type="AlphaFoldDB" id="A0AAD4BL23"/>